<dbReference type="EMBL" id="WNKU01000038">
    <property type="protein sequence ID" value="MTV50828.1"/>
    <property type="molecule type" value="Genomic_DNA"/>
</dbReference>
<evidence type="ECO:0000313" key="3">
    <source>
        <dbReference type="Proteomes" id="UP000430670"/>
    </source>
</evidence>
<accession>A0A6I3SP79</accession>
<reference evidence="2 3" key="1">
    <citation type="submission" date="2019-11" db="EMBL/GenBank/DDBJ databases">
        <title>Whole-genome sequence of a the green, strictly anaerobic photosynthetic bacterium Heliobacillus mobilis DSM 6151.</title>
        <authorList>
            <person name="Kyndt J.A."/>
            <person name="Meyer T.E."/>
        </authorList>
    </citation>
    <scope>NUCLEOTIDE SEQUENCE [LARGE SCALE GENOMIC DNA]</scope>
    <source>
        <strain evidence="2 3">DSM 6151</strain>
    </source>
</reference>
<comment type="caution">
    <text evidence="2">The sequence shown here is derived from an EMBL/GenBank/DDBJ whole genome shotgun (WGS) entry which is preliminary data.</text>
</comment>
<organism evidence="2 3">
    <name type="scientific">Heliobacterium mobile</name>
    <name type="common">Heliobacillus mobilis</name>
    <dbReference type="NCBI Taxonomy" id="28064"/>
    <lineage>
        <taxon>Bacteria</taxon>
        <taxon>Bacillati</taxon>
        <taxon>Bacillota</taxon>
        <taxon>Clostridia</taxon>
        <taxon>Eubacteriales</taxon>
        <taxon>Heliobacteriaceae</taxon>
        <taxon>Heliobacterium</taxon>
    </lineage>
</organism>
<dbReference type="GO" id="GO:0006265">
    <property type="term" value="P:DNA topological change"/>
    <property type="evidence" value="ECO:0007669"/>
    <property type="project" value="InterPro"/>
</dbReference>
<dbReference type="Proteomes" id="UP000430670">
    <property type="component" value="Unassembled WGS sequence"/>
</dbReference>
<dbReference type="AlphaFoldDB" id="A0A6I3SP79"/>
<name>A0A6I3SP79_HELMO</name>
<dbReference type="InterPro" id="IPR013498">
    <property type="entry name" value="Topo_IA_Znf"/>
</dbReference>
<dbReference type="GO" id="GO:0003916">
    <property type="term" value="F:DNA topoisomerase activity"/>
    <property type="evidence" value="ECO:0007669"/>
    <property type="project" value="InterPro"/>
</dbReference>
<dbReference type="GO" id="GO:0003677">
    <property type="term" value="F:DNA binding"/>
    <property type="evidence" value="ECO:0007669"/>
    <property type="project" value="InterPro"/>
</dbReference>
<dbReference type="GO" id="GO:0005694">
    <property type="term" value="C:chromosome"/>
    <property type="evidence" value="ECO:0007669"/>
    <property type="project" value="InterPro"/>
</dbReference>
<evidence type="ECO:0000313" key="2">
    <source>
        <dbReference type="EMBL" id="MTV50828.1"/>
    </source>
</evidence>
<protein>
    <recommendedName>
        <fullName evidence="1">DNA topoisomerase type IA zn finger domain-containing protein</fullName>
    </recommendedName>
</protein>
<gene>
    <name evidence="2" type="ORF">GJ688_18005</name>
</gene>
<dbReference type="Gene3D" id="3.30.65.10">
    <property type="entry name" value="Bacterial Topoisomerase I, domain 1"/>
    <property type="match status" value="1"/>
</dbReference>
<feature type="domain" description="DNA topoisomerase type IA zn finger" evidence="1">
    <location>
        <begin position="4"/>
        <end position="34"/>
    </location>
</feature>
<proteinExistence type="predicted"/>
<dbReference type="Pfam" id="PF01396">
    <property type="entry name" value="Zn_ribbon_Top1"/>
    <property type="match status" value="1"/>
</dbReference>
<keyword evidence="3" id="KW-1185">Reference proteome</keyword>
<sequence length="35" mass="4260">MDLTCYRCRRTIVERQTVKGRKVLGCFNYPECKYE</sequence>
<evidence type="ECO:0000259" key="1">
    <source>
        <dbReference type="Pfam" id="PF01396"/>
    </source>
</evidence>